<dbReference type="Gene3D" id="3.40.109.10">
    <property type="entry name" value="NADH Oxidase"/>
    <property type="match status" value="1"/>
</dbReference>
<keyword evidence="3" id="KW-1185">Reference proteome</keyword>
<dbReference type="InterPro" id="IPR052544">
    <property type="entry name" value="Bacteriocin_Proc_Enz"/>
</dbReference>
<organism evidence="2 3">
    <name type="scientific">Pectinatus haikarae</name>
    <dbReference type="NCBI Taxonomy" id="349096"/>
    <lineage>
        <taxon>Bacteria</taxon>
        <taxon>Bacillati</taxon>
        <taxon>Bacillota</taxon>
        <taxon>Negativicutes</taxon>
        <taxon>Selenomonadales</taxon>
        <taxon>Selenomonadaceae</taxon>
        <taxon>Pectinatus</taxon>
    </lineage>
</organism>
<dbReference type="PANTHER" id="PTHR43745">
    <property type="entry name" value="NITROREDUCTASE MJ1384-RELATED"/>
    <property type="match status" value="1"/>
</dbReference>
<evidence type="ECO:0000313" key="3">
    <source>
        <dbReference type="Proteomes" id="UP001239167"/>
    </source>
</evidence>
<dbReference type="SUPFAM" id="SSF55469">
    <property type="entry name" value="FMN-dependent nitroreductase-like"/>
    <property type="match status" value="1"/>
</dbReference>
<dbReference type="Pfam" id="PF00881">
    <property type="entry name" value="Nitroreductase"/>
    <property type="match status" value="1"/>
</dbReference>
<dbReference type="InterPro" id="IPR000415">
    <property type="entry name" value="Nitroreductase-like"/>
</dbReference>
<dbReference type="CDD" id="cd02142">
    <property type="entry name" value="McbC_SagB-like_oxidoreductase"/>
    <property type="match status" value="1"/>
</dbReference>
<dbReference type="NCBIfam" id="TIGR03605">
    <property type="entry name" value="antibiot_sagB"/>
    <property type="match status" value="1"/>
</dbReference>
<dbReference type="PANTHER" id="PTHR43745:SF2">
    <property type="entry name" value="NITROREDUCTASE MJ1384-RELATED"/>
    <property type="match status" value="1"/>
</dbReference>
<accession>A0ABT9Y6E3</accession>
<dbReference type="InterPro" id="IPR020051">
    <property type="entry name" value="SagB-type_dehydrogenase"/>
</dbReference>
<comment type="caution">
    <text evidence="2">The sequence shown here is derived from an EMBL/GenBank/DDBJ whole genome shotgun (WGS) entry which is preliminary data.</text>
</comment>
<dbReference type="EMBL" id="JAUSUE010000004">
    <property type="protein sequence ID" value="MDQ0203116.1"/>
    <property type="molecule type" value="Genomic_DNA"/>
</dbReference>
<sequence>MEDVKCAKEFLQESSWQKGKGKKQTGRPLLELPAAEGEAVIILPEPDMLEDHTVNFLEMIELRATIRQYSKESLSLKELSYLLWCTQGVKMANENFTLRTVPSAGASHSLETYILVNNVEGLEAGVYRFLAVEHSLVKVDADRDAVSNCFSTFKVVLNSAVTFIWSTVIERVACRYGSRGYRYAFLDAGHVCQNIYLAAQTIKAGVCALGAFDDEQINEELALPKDEQFVVYGAAVGKI</sequence>
<gene>
    <name evidence="2" type="ORF">J2S01_000823</name>
</gene>
<evidence type="ECO:0000313" key="2">
    <source>
        <dbReference type="EMBL" id="MDQ0203116.1"/>
    </source>
</evidence>
<protein>
    <submittedName>
        <fullName evidence="2">SagB-type dehydrogenase family enzyme</fullName>
    </submittedName>
</protein>
<proteinExistence type="predicted"/>
<reference evidence="2 3" key="1">
    <citation type="submission" date="2023-07" db="EMBL/GenBank/DDBJ databases">
        <title>Genomic Encyclopedia of Type Strains, Phase IV (KMG-IV): sequencing the most valuable type-strain genomes for metagenomic binning, comparative biology and taxonomic classification.</title>
        <authorList>
            <person name="Goeker M."/>
        </authorList>
    </citation>
    <scope>NUCLEOTIDE SEQUENCE [LARGE SCALE GENOMIC DNA]</scope>
    <source>
        <strain evidence="2 3">DSM 16980</strain>
    </source>
</reference>
<dbReference type="RefSeq" id="WP_231038456.1">
    <property type="nucleotide sequence ID" value="NZ_CP116940.1"/>
</dbReference>
<dbReference type="InterPro" id="IPR029479">
    <property type="entry name" value="Nitroreductase"/>
</dbReference>
<dbReference type="Proteomes" id="UP001239167">
    <property type="component" value="Unassembled WGS sequence"/>
</dbReference>
<feature type="domain" description="Nitroreductase" evidence="1">
    <location>
        <begin position="63"/>
        <end position="238"/>
    </location>
</feature>
<evidence type="ECO:0000259" key="1">
    <source>
        <dbReference type="Pfam" id="PF00881"/>
    </source>
</evidence>
<name>A0ABT9Y6E3_9FIRM</name>